<dbReference type="InterPro" id="IPR029044">
    <property type="entry name" value="Nucleotide-diphossugar_trans"/>
</dbReference>
<organism evidence="1 2">
    <name type="scientific">Dolichospermum circinale CS-537/01</name>
    <dbReference type="NCBI Taxonomy" id="3021739"/>
    <lineage>
        <taxon>Bacteria</taxon>
        <taxon>Bacillati</taxon>
        <taxon>Cyanobacteriota</taxon>
        <taxon>Cyanophyceae</taxon>
        <taxon>Nostocales</taxon>
        <taxon>Aphanizomenonaceae</taxon>
        <taxon>Dolichospermum</taxon>
        <taxon>Dolichospermum circinale</taxon>
    </lineage>
</organism>
<gene>
    <name evidence="1" type="ORF">PN492_04585</name>
</gene>
<dbReference type="Gene3D" id="3.90.550.10">
    <property type="entry name" value="Spore Coat Polysaccharide Biosynthesis Protein SpsA, Chain A"/>
    <property type="match status" value="1"/>
</dbReference>
<evidence type="ECO:0008006" key="3">
    <source>
        <dbReference type="Google" id="ProtNLM"/>
    </source>
</evidence>
<comment type="caution">
    <text evidence="1">The sequence shown here is derived from an EMBL/GenBank/DDBJ whole genome shotgun (WGS) entry which is preliminary data.</text>
</comment>
<proteinExistence type="predicted"/>
<name>A0ABT5A1L3_9CYAN</name>
<dbReference type="RefSeq" id="WP_271804951.1">
    <property type="nucleotide sequence ID" value="NZ_JAQMTU010000028.1"/>
</dbReference>
<accession>A0ABT5A1L3</accession>
<evidence type="ECO:0000313" key="2">
    <source>
        <dbReference type="Proteomes" id="UP001212123"/>
    </source>
</evidence>
<dbReference type="Proteomes" id="UP001212123">
    <property type="component" value="Unassembled WGS sequence"/>
</dbReference>
<keyword evidence="2" id="KW-1185">Reference proteome</keyword>
<dbReference type="SUPFAM" id="SSF53448">
    <property type="entry name" value="Nucleotide-diphospho-sugar transferases"/>
    <property type="match status" value="1"/>
</dbReference>
<protein>
    <recommendedName>
        <fullName evidence="3">Sugar transferase</fullName>
    </recommendedName>
</protein>
<sequence length="313" mass="36164">MIYSPIALFIYKRPEHTRRTIESLMQCPEFADSPLYVFCDGAKKENDQEKVMQAREVVRSLVGTKAEIIESTTNRGLANSIISGVTSLCDQYQRVIVVEDDLVVAPQFLAFLNAALEQYQHEPSVMQVSGHMFSVPEFANRNEAVFLPFTTSWGWATWKRAWDYFDPEACGWEVLQTDKQMQNSFNLDGCFDYFKMLKQQMSGEIDSWAIRWYWSVFKNNGCVVYPPTSYVNNIGIDGSGTHSKFGKLYVIKTYRKVNPSNFLRIVELPKEIQIIEEDLNKIKKVLLRLGNSWMSRLKNGLKFLLAQKRKTEL</sequence>
<reference evidence="1 2" key="1">
    <citation type="submission" date="2023-01" db="EMBL/GenBank/DDBJ databases">
        <title>Genomes from the Australian National Cyanobacteria Reference Collection.</title>
        <authorList>
            <person name="Willis A."/>
            <person name="Lee E.M.F."/>
        </authorList>
    </citation>
    <scope>NUCLEOTIDE SEQUENCE [LARGE SCALE GENOMIC DNA]</scope>
    <source>
        <strain evidence="1 2">CS-537/01</strain>
    </source>
</reference>
<evidence type="ECO:0000313" key="1">
    <source>
        <dbReference type="EMBL" id="MDB9485827.1"/>
    </source>
</evidence>
<dbReference type="EMBL" id="JAQMTU010000028">
    <property type="protein sequence ID" value="MDB9485827.1"/>
    <property type="molecule type" value="Genomic_DNA"/>
</dbReference>